<feature type="region of interest" description="Disordered" evidence="1">
    <location>
        <begin position="69"/>
        <end position="94"/>
    </location>
</feature>
<dbReference type="Proteomes" id="UP001488838">
    <property type="component" value="Unassembled WGS sequence"/>
</dbReference>
<evidence type="ECO:0000256" key="1">
    <source>
        <dbReference type="SAM" id="MobiDB-lite"/>
    </source>
</evidence>
<proteinExistence type="predicted"/>
<feature type="compositionally biased region" description="Polar residues" evidence="1">
    <location>
        <begin position="75"/>
        <end position="86"/>
    </location>
</feature>
<organism evidence="2 3">
    <name type="scientific">Myodes glareolus</name>
    <name type="common">Bank vole</name>
    <name type="synonym">Clethrionomys glareolus</name>
    <dbReference type="NCBI Taxonomy" id="447135"/>
    <lineage>
        <taxon>Eukaryota</taxon>
        <taxon>Metazoa</taxon>
        <taxon>Chordata</taxon>
        <taxon>Craniata</taxon>
        <taxon>Vertebrata</taxon>
        <taxon>Euteleostomi</taxon>
        <taxon>Mammalia</taxon>
        <taxon>Eutheria</taxon>
        <taxon>Euarchontoglires</taxon>
        <taxon>Glires</taxon>
        <taxon>Rodentia</taxon>
        <taxon>Myomorpha</taxon>
        <taxon>Muroidea</taxon>
        <taxon>Cricetidae</taxon>
        <taxon>Arvicolinae</taxon>
        <taxon>Myodes</taxon>
    </lineage>
</organism>
<keyword evidence="3" id="KW-1185">Reference proteome</keyword>
<dbReference type="EMBL" id="JBBHLL010000571">
    <property type="protein sequence ID" value="KAK7800106.1"/>
    <property type="molecule type" value="Genomic_DNA"/>
</dbReference>
<protein>
    <submittedName>
        <fullName evidence="2">Uncharacterized protein</fullName>
    </submittedName>
</protein>
<evidence type="ECO:0000313" key="3">
    <source>
        <dbReference type="Proteomes" id="UP001488838"/>
    </source>
</evidence>
<accession>A0AAW0HF32</accession>
<sequence length="118" mass="13046">MQSHDFEDSLLQFHGNMHHVPISPLSQLRGLMVCIKTSCIREIQDFSPTNPSTLKQTDVLPVAVESVAPTHQEETCQSDGNPQQPANPAVSRVSVPQCQLHSAEKVTFKESKTNQVLI</sequence>
<gene>
    <name evidence="2" type="ORF">U0070_010177</name>
</gene>
<dbReference type="AlphaFoldDB" id="A0AAW0HF32"/>
<comment type="caution">
    <text evidence="2">The sequence shown here is derived from an EMBL/GenBank/DDBJ whole genome shotgun (WGS) entry which is preliminary data.</text>
</comment>
<evidence type="ECO:0000313" key="2">
    <source>
        <dbReference type="EMBL" id="KAK7800106.1"/>
    </source>
</evidence>
<name>A0AAW0HF32_MYOGA</name>
<reference evidence="2 3" key="1">
    <citation type="journal article" date="2023" name="bioRxiv">
        <title>Conserved and derived expression patterns and positive selection on dental genes reveal complex evolutionary context of ever-growing rodent molars.</title>
        <authorList>
            <person name="Calamari Z.T."/>
            <person name="Song A."/>
            <person name="Cohen E."/>
            <person name="Akter M."/>
            <person name="Roy R.D."/>
            <person name="Hallikas O."/>
            <person name="Christensen M.M."/>
            <person name="Li P."/>
            <person name="Marangoni P."/>
            <person name="Jernvall J."/>
            <person name="Klein O.D."/>
        </authorList>
    </citation>
    <scope>NUCLEOTIDE SEQUENCE [LARGE SCALE GENOMIC DNA]</scope>
    <source>
        <strain evidence="2">V071</strain>
    </source>
</reference>